<dbReference type="Proteomes" id="UP001447188">
    <property type="component" value="Unassembled WGS sequence"/>
</dbReference>
<dbReference type="Pfam" id="PF12937">
    <property type="entry name" value="F-box-like"/>
    <property type="match status" value="1"/>
</dbReference>
<dbReference type="SUPFAM" id="SSF81383">
    <property type="entry name" value="F-box domain"/>
    <property type="match status" value="1"/>
</dbReference>
<dbReference type="Pfam" id="PF13516">
    <property type="entry name" value="LRR_6"/>
    <property type="match status" value="1"/>
</dbReference>
<evidence type="ECO:0000313" key="3">
    <source>
        <dbReference type="Proteomes" id="UP001447188"/>
    </source>
</evidence>
<dbReference type="SUPFAM" id="SSF52047">
    <property type="entry name" value="RNI-like"/>
    <property type="match status" value="1"/>
</dbReference>
<proteinExistence type="predicted"/>
<evidence type="ECO:0000313" key="2">
    <source>
        <dbReference type="EMBL" id="KAL0632053.1"/>
    </source>
</evidence>
<reference evidence="2 3" key="1">
    <citation type="submission" date="2024-02" db="EMBL/GenBank/DDBJ databases">
        <title>Discinaceae phylogenomics.</title>
        <authorList>
            <person name="Dirks A.C."/>
            <person name="James T.Y."/>
        </authorList>
    </citation>
    <scope>NUCLEOTIDE SEQUENCE [LARGE SCALE GENOMIC DNA]</scope>
    <source>
        <strain evidence="2 3">ACD0624</strain>
    </source>
</reference>
<comment type="caution">
    <text evidence="2">The sequence shown here is derived from an EMBL/GenBank/DDBJ whole genome shotgun (WGS) entry which is preliminary data.</text>
</comment>
<dbReference type="Gene3D" id="3.80.10.10">
    <property type="entry name" value="Ribonuclease Inhibitor"/>
    <property type="match status" value="2"/>
</dbReference>
<accession>A0ABR3G7W5</accession>
<dbReference type="PANTHER" id="PTHR13382">
    <property type="entry name" value="MITOCHONDRIAL ATP SYNTHASE COUPLING FACTOR B"/>
    <property type="match status" value="1"/>
</dbReference>
<sequence>MVSPTSKRTTPSRRGHRRRLFERLSRISSSPQLSNFPKPIEVVAYPNKRTVSCVSLYTATGSGASTPTIALETVEIPYGTEGESLRISIPPRRKTRRDIWSGLPDEVKVGVLSWLTPRELVRCSAVNKKWHTLCFDGQLWSTLDATEYYDKIPVDQLAKIVTTAGPFVKYLNLRGCIQLTNDWRTPAIWNAPRNLLTATLEGCALSRASLQFLIIRNPTLLHLNLSGLPTVTNSIARLIAQSCPNLESLNVSWCANMDARGIRKIVEACPNLQELRACELERFDEAPVMIALWRANAVQRLHLAACPGLGDDAIRTLVLGPDPELDPFTNRPRTPPRRLLHLNLGRCTRLTDAALRALADNVPMLEGLELGGCVALTDVGFAALLPTLPRLTHLDLEECTEVTDATLVTLARGPAARRLTSVGVSYCENIGDPGVVELVRKCRALGNLECDNTRVSDLALTEAAHAVRYRPHTPGIPPHPASLSPRVALRLVIYDCAAITWSGVRGILARNVEAAAHPTPTTSTLRPDLLQLKCFYGWQPTVDAHLSRVLRGDPAALASANRLESRWADHMLASEEGVSTGAGAAARRRRRRAAMFAADDEDFGLGTAGFGFVGRRRGRGGCVVS</sequence>
<dbReference type="InterPro" id="IPR050648">
    <property type="entry name" value="F-box_LRR-repeat"/>
</dbReference>
<dbReference type="EMBL" id="JBBBZM010000191">
    <property type="protein sequence ID" value="KAL0632053.1"/>
    <property type="molecule type" value="Genomic_DNA"/>
</dbReference>
<protein>
    <recommendedName>
        <fullName evidence="1">F-box domain-containing protein</fullName>
    </recommendedName>
</protein>
<organism evidence="2 3">
    <name type="scientific">Discina gigas</name>
    <dbReference type="NCBI Taxonomy" id="1032678"/>
    <lineage>
        <taxon>Eukaryota</taxon>
        <taxon>Fungi</taxon>
        <taxon>Dikarya</taxon>
        <taxon>Ascomycota</taxon>
        <taxon>Pezizomycotina</taxon>
        <taxon>Pezizomycetes</taxon>
        <taxon>Pezizales</taxon>
        <taxon>Discinaceae</taxon>
        <taxon>Discina</taxon>
    </lineage>
</organism>
<keyword evidence="3" id="KW-1185">Reference proteome</keyword>
<name>A0ABR3G7W5_9PEZI</name>
<dbReference type="InterPro" id="IPR036047">
    <property type="entry name" value="F-box-like_dom_sf"/>
</dbReference>
<dbReference type="InterPro" id="IPR001810">
    <property type="entry name" value="F-box_dom"/>
</dbReference>
<dbReference type="PROSITE" id="PS50181">
    <property type="entry name" value="FBOX"/>
    <property type="match status" value="1"/>
</dbReference>
<dbReference type="InterPro" id="IPR006553">
    <property type="entry name" value="Leu-rich_rpt_Cys-con_subtyp"/>
</dbReference>
<feature type="domain" description="F-box" evidence="1">
    <location>
        <begin position="97"/>
        <end position="143"/>
    </location>
</feature>
<gene>
    <name evidence="2" type="ORF">Q9L58_009084</name>
</gene>
<dbReference type="InterPro" id="IPR001611">
    <property type="entry name" value="Leu-rich_rpt"/>
</dbReference>
<dbReference type="SMART" id="SM00367">
    <property type="entry name" value="LRR_CC"/>
    <property type="match status" value="6"/>
</dbReference>
<dbReference type="SMART" id="SM00256">
    <property type="entry name" value="FBOX"/>
    <property type="match status" value="1"/>
</dbReference>
<evidence type="ECO:0000259" key="1">
    <source>
        <dbReference type="PROSITE" id="PS50181"/>
    </source>
</evidence>
<dbReference type="InterPro" id="IPR032675">
    <property type="entry name" value="LRR_dom_sf"/>
</dbReference>